<dbReference type="AlphaFoldDB" id="A0A834FXF9"/>
<dbReference type="Pfam" id="PF07727">
    <property type="entry name" value="RVT_2"/>
    <property type="match status" value="1"/>
</dbReference>
<evidence type="ECO:0000259" key="1">
    <source>
        <dbReference type="Pfam" id="PF07727"/>
    </source>
</evidence>
<dbReference type="OrthoDB" id="7473114at2759"/>
<evidence type="ECO:0000313" key="2">
    <source>
        <dbReference type="EMBL" id="KAF7117299.1"/>
    </source>
</evidence>
<protein>
    <recommendedName>
        <fullName evidence="1">Reverse transcriptase Ty1/copia-type domain-containing protein</fullName>
    </recommendedName>
</protein>
<dbReference type="EMBL" id="WJXA01000014">
    <property type="protein sequence ID" value="KAF7117299.1"/>
    <property type="molecule type" value="Genomic_DNA"/>
</dbReference>
<proteinExistence type="predicted"/>
<organism evidence="2 3">
    <name type="scientific">Rhododendron simsii</name>
    <name type="common">Sims's rhododendron</name>
    <dbReference type="NCBI Taxonomy" id="118357"/>
    <lineage>
        <taxon>Eukaryota</taxon>
        <taxon>Viridiplantae</taxon>
        <taxon>Streptophyta</taxon>
        <taxon>Embryophyta</taxon>
        <taxon>Tracheophyta</taxon>
        <taxon>Spermatophyta</taxon>
        <taxon>Magnoliopsida</taxon>
        <taxon>eudicotyledons</taxon>
        <taxon>Gunneridae</taxon>
        <taxon>Pentapetalae</taxon>
        <taxon>asterids</taxon>
        <taxon>Ericales</taxon>
        <taxon>Ericaceae</taxon>
        <taxon>Ericoideae</taxon>
        <taxon>Rhodoreae</taxon>
        <taxon>Rhododendron</taxon>
    </lineage>
</organism>
<name>A0A834FXF9_RHOSS</name>
<sequence length="421" mass="46976">MQRSQAGTAPFLELPLSREQFSTTCAQERPTPRGSLNWSLSSGELYTVGSLTQTRQASHSSAVATSVNQRSRQCDNDNKGCKLHPAVMVSVETEEEFHQQQRGQAIGHVKALRSSYLKYYCSYCCLCAMLTKPCKDYEALEEHFRQVCSAYIQNNECLLKKARKGRRLLLRSPDLSAASARVALSTHLGLRFLLVKGPFPPQVGIDFCFSGGDALMIAGLFFKGKGWLGGLMILRSDRGIASYAIQVKAQRDRALREILETVAWAKVCENSEKFGYGKSQSMIANEIGQHWEDCTEELAQWSLKGGVDSVEFAPLTDEGDVNGLAAFVPSEPKSYIEALKHPVWKGAMQEEFDALIDEKAFRWARYKARLVANGNQQCAGFDFCETFSPVIKQPTLRIVLSLAVSNNWQLRQLDVFNAFII</sequence>
<evidence type="ECO:0000313" key="3">
    <source>
        <dbReference type="Proteomes" id="UP000626092"/>
    </source>
</evidence>
<keyword evidence="3" id="KW-1185">Reference proteome</keyword>
<accession>A0A834FXF9</accession>
<geneLocation type="mitochondrion" evidence="2"/>
<keyword evidence="2" id="KW-0496">Mitochondrion</keyword>
<reference evidence="2" key="1">
    <citation type="submission" date="2019-11" db="EMBL/GenBank/DDBJ databases">
        <authorList>
            <person name="Liu Y."/>
            <person name="Hou J."/>
            <person name="Li T.-Q."/>
            <person name="Guan C.-H."/>
            <person name="Wu X."/>
            <person name="Wu H.-Z."/>
            <person name="Ling F."/>
            <person name="Zhang R."/>
            <person name="Shi X.-G."/>
            <person name="Ren J.-P."/>
            <person name="Chen E.-F."/>
            <person name="Sun J.-M."/>
        </authorList>
    </citation>
    <scope>NUCLEOTIDE SEQUENCE</scope>
    <source>
        <strain evidence="2">Adult_tree_wgs_1</strain>
        <tissue evidence="2">Leaves</tissue>
    </source>
</reference>
<dbReference type="Proteomes" id="UP000626092">
    <property type="component" value="Unassembled WGS sequence"/>
</dbReference>
<dbReference type="InterPro" id="IPR013103">
    <property type="entry name" value="RVT_2"/>
</dbReference>
<gene>
    <name evidence="2" type="ORF">RHSIM_RhsimMtG0008100</name>
</gene>
<feature type="domain" description="Reverse transcriptase Ty1/copia-type" evidence="1">
    <location>
        <begin position="361"/>
        <end position="420"/>
    </location>
</feature>
<comment type="caution">
    <text evidence="2">The sequence shown here is derived from an EMBL/GenBank/DDBJ whole genome shotgun (WGS) entry which is preliminary data.</text>
</comment>